<accession>A0A0W0FGU4</accession>
<evidence type="ECO:0000256" key="5">
    <source>
        <dbReference type="ARBA" id="ARBA00034125"/>
    </source>
</evidence>
<organism evidence="10 11">
    <name type="scientific">Moniliophthora roreri</name>
    <name type="common">Frosty pod rot fungus</name>
    <name type="synonym">Monilia roreri</name>
    <dbReference type="NCBI Taxonomy" id="221103"/>
    <lineage>
        <taxon>Eukaryota</taxon>
        <taxon>Fungi</taxon>
        <taxon>Dikarya</taxon>
        <taxon>Basidiomycota</taxon>
        <taxon>Agaricomycotina</taxon>
        <taxon>Agaricomycetes</taxon>
        <taxon>Agaricomycetidae</taxon>
        <taxon>Agaricales</taxon>
        <taxon>Marasmiineae</taxon>
        <taxon>Marasmiaceae</taxon>
        <taxon>Moniliophthora</taxon>
    </lineage>
</organism>
<evidence type="ECO:0000256" key="7">
    <source>
        <dbReference type="SAM" id="Phobius"/>
    </source>
</evidence>
<comment type="subcellular location">
    <subcellularLocation>
        <location evidence="1">Membrane</location>
        <topology evidence="1">Multi-pass membrane protein</topology>
    </subcellularLocation>
</comment>
<feature type="domain" description="Threonine/serine exporter-like N-terminal" evidence="8">
    <location>
        <begin position="656"/>
        <end position="895"/>
    </location>
</feature>
<feature type="compositionally biased region" description="Basic and acidic residues" evidence="6">
    <location>
        <begin position="44"/>
        <end position="60"/>
    </location>
</feature>
<dbReference type="eggNOG" id="ENOG502QPMM">
    <property type="taxonomic scope" value="Eukaryota"/>
</dbReference>
<feature type="compositionally biased region" description="Low complexity" evidence="6">
    <location>
        <begin position="298"/>
        <end position="309"/>
    </location>
</feature>
<feature type="compositionally biased region" description="Low complexity" evidence="6">
    <location>
        <begin position="207"/>
        <end position="216"/>
    </location>
</feature>
<keyword evidence="2 7" id="KW-0812">Transmembrane</keyword>
<dbReference type="InterPro" id="IPR051361">
    <property type="entry name" value="ThrE/Ser_Exporter"/>
</dbReference>
<feature type="transmembrane region" description="Helical" evidence="7">
    <location>
        <begin position="839"/>
        <end position="864"/>
    </location>
</feature>
<dbReference type="InterPro" id="IPR010619">
    <property type="entry name" value="ThrE-like_N"/>
</dbReference>
<sequence>MERSTSEPNSNVLTSIMASKTTAQTGSRATPSGIKSPRKVVQWLDDHLNSQRDQPTHALDEEGLDLNPFNKLTSALERHKSGRSQQPDSALEEELTKERPGRVHYFPPRPNQPNLPPLETQGLTRESSKEPNATSAATTTSSPTISSPPTTVPSPTREVPGQFIDPHENAGLPGTDIDTYANREAAALVRAHTRRKSKKPVEKPEDSGGSYFFGFGRSKKAKSTNSSKPSGGIRSRDYGNSEIDRLTGGVDAPLSGDDLERDADTASVSTTHGVGVVPPRGGVLSALLALYNNQQADGLSSGTSTPGSLFEEPPGRPWIDHSRGRGWGRSGGMRSRSHSNETPDEEKDAFKEEFQKAYENAMKAARKPGHISDSPETDSAQSSTPPSPPTSRSGPLLKEKSSYSSFHLPLGFGTGSRPAQARNAGGVFGSLIASTGNISGVAAPTNSTLVPSVKRPGYHLSRYSYEDRLPTKKNNAKAPDAQHTPSKSFDSGMAATTAPRARPRPASLMELDASMDIIEEPSLPRSDTHLVQTPVSAYISPAQITKDSSSDTGPYTGSFAGKRPKWTAVLKDLPYGSSALSLHSGSHGGWRTPKSGRSTPTPTPTSGSEGERGEWIGDAWLAEKERRERERKEKKRRKKAEIYITRHVAQIIQRQEFILKLARVMMMFGAPAHRLQSQIKATARVLEVEISCMYLPDVMLISFDDSHTGTSQVKFLRQSSSLDLGKLSDAYKVYWKVIHDETSVSSASQELDELMRKPQIYNWWQSILIGGFCSAAICSVSFAGSFIDSVVVFPLGGLLVAIQMLSVRNELYSNVFEITVATLFSFLSGALAATGKICYSAVASASVVLILPGFIVLSGALEVLSRNIVSGSVRMCYAVVYCLFLGFGLAVGAEVFKKLTGQRVLGLDDTTCANSHTSSVWWRSDAGPYWAFLTVPMFSLFLTMRNQQRLLRKEMLVTIAIACVGWVTNHFVSTVFVGQNDISAAVGAFAVGFVANMYGRFFRGNAFVIMITGILFQVPSGLGNNGLLVFVSQQSSGSSESYLSGFQTALQLISVAIGLTVGLGISLFLAYPIQSRKRAGGIFSL</sequence>
<evidence type="ECO:0000256" key="3">
    <source>
        <dbReference type="ARBA" id="ARBA00022989"/>
    </source>
</evidence>
<dbReference type="Pfam" id="PF12821">
    <property type="entry name" value="ThrE_2"/>
    <property type="match status" value="1"/>
</dbReference>
<evidence type="ECO:0000256" key="2">
    <source>
        <dbReference type="ARBA" id="ARBA00022692"/>
    </source>
</evidence>
<feature type="compositionally biased region" description="Polar residues" evidence="6">
    <location>
        <begin position="1"/>
        <end position="30"/>
    </location>
</feature>
<evidence type="ECO:0000259" key="9">
    <source>
        <dbReference type="Pfam" id="PF12821"/>
    </source>
</evidence>
<dbReference type="Pfam" id="PF06738">
    <property type="entry name" value="ThrE"/>
    <property type="match status" value="1"/>
</dbReference>
<feature type="transmembrane region" description="Helical" evidence="7">
    <location>
        <begin position="982"/>
        <end position="999"/>
    </location>
</feature>
<dbReference type="GO" id="GO:0022857">
    <property type="term" value="F:transmembrane transporter activity"/>
    <property type="evidence" value="ECO:0007669"/>
    <property type="project" value="InterPro"/>
</dbReference>
<dbReference type="GO" id="GO:0016020">
    <property type="term" value="C:membrane"/>
    <property type="evidence" value="ECO:0007669"/>
    <property type="project" value="UniProtKB-SubCell"/>
</dbReference>
<feature type="compositionally biased region" description="Low complexity" evidence="6">
    <location>
        <begin position="131"/>
        <end position="156"/>
    </location>
</feature>
<evidence type="ECO:0000259" key="8">
    <source>
        <dbReference type="Pfam" id="PF06738"/>
    </source>
</evidence>
<evidence type="ECO:0000313" key="10">
    <source>
        <dbReference type="EMBL" id="KTB35582.1"/>
    </source>
</evidence>
<feature type="compositionally biased region" description="Basic and acidic residues" evidence="6">
    <location>
        <begin position="609"/>
        <end position="619"/>
    </location>
</feature>
<feature type="transmembrane region" description="Helical" evidence="7">
    <location>
        <begin position="1050"/>
        <end position="1071"/>
    </location>
</feature>
<evidence type="ECO:0008006" key="12">
    <source>
        <dbReference type="Google" id="ProtNLM"/>
    </source>
</evidence>
<feature type="region of interest" description="Disordered" evidence="6">
    <location>
        <begin position="297"/>
        <end position="348"/>
    </location>
</feature>
<dbReference type="EMBL" id="LATX01001986">
    <property type="protein sequence ID" value="KTB35582.1"/>
    <property type="molecule type" value="Genomic_DNA"/>
</dbReference>
<feature type="region of interest" description="Disordered" evidence="6">
    <location>
        <begin position="581"/>
        <end position="619"/>
    </location>
</feature>
<dbReference type="AlphaFoldDB" id="A0A0W0FGU4"/>
<evidence type="ECO:0000313" key="11">
    <source>
        <dbReference type="Proteomes" id="UP000054988"/>
    </source>
</evidence>
<keyword evidence="3 7" id="KW-1133">Transmembrane helix</keyword>
<feature type="compositionally biased region" description="Basic and acidic residues" evidence="6">
    <location>
        <begin position="234"/>
        <end position="245"/>
    </location>
</feature>
<keyword evidence="4 7" id="KW-0472">Membrane</keyword>
<reference evidence="10 11" key="1">
    <citation type="submission" date="2015-12" db="EMBL/GenBank/DDBJ databases">
        <title>Draft genome sequence of Moniliophthora roreri, the causal agent of frosty pod rot of cacao.</title>
        <authorList>
            <person name="Aime M.C."/>
            <person name="Diaz-Valderrama J.R."/>
            <person name="Kijpornyongpan T."/>
            <person name="Phillips-Mora W."/>
        </authorList>
    </citation>
    <scope>NUCLEOTIDE SEQUENCE [LARGE SCALE GENOMIC DNA]</scope>
    <source>
        <strain evidence="10 11">MCA 2952</strain>
    </source>
</reference>
<evidence type="ECO:0000256" key="4">
    <source>
        <dbReference type="ARBA" id="ARBA00023136"/>
    </source>
</evidence>
<feature type="region of interest" description="Disordered" evidence="6">
    <location>
        <begin position="469"/>
        <end position="502"/>
    </location>
</feature>
<evidence type="ECO:0000256" key="6">
    <source>
        <dbReference type="SAM" id="MobiDB-lite"/>
    </source>
</evidence>
<dbReference type="PANTHER" id="PTHR31082:SF4">
    <property type="entry name" value="PHEROMONE-REGULATED MEMBRANE PROTEIN 10"/>
    <property type="match status" value="1"/>
</dbReference>
<feature type="transmembrane region" description="Helical" evidence="7">
    <location>
        <begin position="956"/>
        <end position="976"/>
    </location>
</feature>
<feature type="transmembrane region" description="Helical" evidence="7">
    <location>
        <begin position="876"/>
        <end position="896"/>
    </location>
</feature>
<feature type="compositionally biased region" description="Low complexity" evidence="6">
    <location>
        <begin position="581"/>
        <end position="608"/>
    </location>
</feature>
<proteinExistence type="inferred from homology"/>
<protein>
    <recommendedName>
        <fullName evidence="12">DUF1212-domain-containing protein</fullName>
    </recommendedName>
</protein>
<feature type="region of interest" description="Disordered" evidence="6">
    <location>
        <begin position="363"/>
        <end position="398"/>
    </location>
</feature>
<feature type="domain" description="Threonine/Serine exporter ThrE" evidence="9">
    <location>
        <begin position="952"/>
        <end position="1066"/>
    </location>
</feature>
<dbReference type="Proteomes" id="UP000054988">
    <property type="component" value="Unassembled WGS sequence"/>
</dbReference>
<feature type="region of interest" description="Disordered" evidence="6">
    <location>
        <begin position="1"/>
        <end position="278"/>
    </location>
</feature>
<gene>
    <name evidence="10" type="ORF">WG66_11747</name>
</gene>
<comment type="similarity">
    <text evidence="5">Belongs to the ThrE exporter (TC 2.A.79) family.</text>
</comment>
<evidence type="ECO:0000256" key="1">
    <source>
        <dbReference type="ARBA" id="ARBA00004141"/>
    </source>
</evidence>
<feature type="compositionally biased region" description="Pro residues" evidence="6">
    <location>
        <begin position="107"/>
        <end position="116"/>
    </location>
</feature>
<feature type="transmembrane region" description="Helical" evidence="7">
    <location>
        <begin position="927"/>
        <end position="944"/>
    </location>
</feature>
<feature type="transmembrane region" description="Helical" evidence="7">
    <location>
        <begin position="782"/>
        <end position="802"/>
    </location>
</feature>
<feature type="transmembrane region" description="Helical" evidence="7">
    <location>
        <begin position="1006"/>
        <end position="1030"/>
    </location>
</feature>
<dbReference type="PANTHER" id="PTHR31082">
    <property type="entry name" value="PHEROMONE-REGULATED MEMBRANE PROTEIN 10"/>
    <property type="match status" value="1"/>
</dbReference>
<comment type="caution">
    <text evidence="10">The sequence shown here is derived from an EMBL/GenBank/DDBJ whole genome shotgun (WGS) entry which is preliminary data.</text>
</comment>
<name>A0A0W0FGU4_MONRR</name>
<feature type="transmembrane region" description="Helical" evidence="7">
    <location>
        <begin position="814"/>
        <end position="833"/>
    </location>
</feature>
<dbReference type="InterPro" id="IPR024528">
    <property type="entry name" value="ThrE_2"/>
</dbReference>